<dbReference type="PROSITE" id="PS51471">
    <property type="entry name" value="FE2OG_OXY"/>
    <property type="match status" value="1"/>
</dbReference>
<evidence type="ECO:0000313" key="4">
    <source>
        <dbReference type="EMBL" id="KIM92845.1"/>
    </source>
</evidence>
<accession>A0A0C3G9G5</accession>
<sequence length="312" mass="35681">MGDEEHMNKFAAAIVNSFELYGFVKVINHGLSTPKIEQAFAWSRRFFALPLETKMKSKHPPKSNPHRGYSYVGQENLSALTRADRNSPRLYDLKESWDQGATDDLENPNLWPEYSDIPGFQEFMEVFFHECHETEVALLEAVAMGLGLSRNHFDSMHTDRVNEFRLLHYPEVEVKELQSGINTRASEHTDFGTITLLFQDSVGGLEVEDQSQMGVFRPVEAVAPIMVVNIGDCMQRWTNNRLKSACHRVTIPPRCSDGCDVIDERYSIAFFGKPNRNAELYPHPLFISIDNPSKYEHTTAGEYNQTRLVKVY</sequence>
<organism evidence="4 5">
    <name type="scientific">Oidiodendron maius (strain Zn)</name>
    <dbReference type="NCBI Taxonomy" id="913774"/>
    <lineage>
        <taxon>Eukaryota</taxon>
        <taxon>Fungi</taxon>
        <taxon>Dikarya</taxon>
        <taxon>Ascomycota</taxon>
        <taxon>Pezizomycotina</taxon>
        <taxon>Leotiomycetes</taxon>
        <taxon>Leotiomycetes incertae sedis</taxon>
        <taxon>Myxotrichaceae</taxon>
        <taxon>Oidiodendron</taxon>
    </lineage>
</organism>
<dbReference type="STRING" id="913774.A0A0C3G9G5"/>
<keyword evidence="2" id="KW-0408">Iron</keyword>
<dbReference type="Pfam" id="PF03171">
    <property type="entry name" value="2OG-FeII_Oxy"/>
    <property type="match status" value="1"/>
</dbReference>
<dbReference type="OrthoDB" id="288590at2759"/>
<dbReference type="EMBL" id="KN832904">
    <property type="protein sequence ID" value="KIM92845.1"/>
    <property type="molecule type" value="Genomic_DNA"/>
</dbReference>
<dbReference type="InterPro" id="IPR026992">
    <property type="entry name" value="DIOX_N"/>
</dbReference>
<dbReference type="InParanoid" id="A0A0C3G9G5"/>
<evidence type="ECO:0000256" key="2">
    <source>
        <dbReference type="RuleBase" id="RU003682"/>
    </source>
</evidence>
<protein>
    <recommendedName>
        <fullName evidence="3">Fe2OG dioxygenase domain-containing protein</fullName>
    </recommendedName>
</protein>
<dbReference type="HOGENOM" id="CLU_010119_6_1_1"/>
<gene>
    <name evidence="4" type="ORF">OIDMADRAFT_138870</name>
</gene>
<reference evidence="4 5" key="1">
    <citation type="submission" date="2014-04" db="EMBL/GenBank/DDBJ databases">
        <authorList>
            <consortium name="DOE Joint Genome Institute"/>
            <person name="Kuo A."/>
            <person name="Martino E."/>
            <person name="Perotto S."/>
            <person name="Kohler A."/>
            <person name="Nagy L.G."/>
            <person name="Floudas D."/>
            <person name="Copeland A."/>
            <person name="Barry K.W."/>
            <person name="Cichocki N."/>
            <person name="Veneault-Fourrey C."/>
            <person name="LaButti K."/>
            <person name="Lindquist E.A."/>
            <person name="Lipzen A."/>
            <person name="Lundell T."/>
            <person name="Morin E."/>
            <person name="Murat C."/>
            <person name="Sun H."/>
            <person name="Tunlid A."/>
            <person name="Henrissat B."/>
            <person name="Grigoriev I.V."/>
            <person name="Hibbett D.S."/>
            <person name="Martin F."/>
            <person name="Nordberg H.P."/>
            <person name="Cantor M.N."/>
            <person name="Hua S.X."/>
        </authorList>
    </citation>
    <scope>NUCLEOTIDE SEQUENCE [LARGE SCALE GENOMIC DNA]</scope>
    <source>
        <strain evidence="4 5">Zn</strain>
    </source>
</reference>
<dbReference type="PRINTS" id="PR00682">
    <property type="entry name" value="IPNSYNTHASE"/>
</dbReference>
<dbReference type="InterPro" id="IPR044861">
    <property type="entry name" value="IPNS-like_FE2OG_OXY"/>
</dbReference>
<dbReference type="SUPFAM" id="SSF51197">
    <property type="entry name" value="Clavaminate synthase-like"/>
    <property type="match status" value="1"/>
</dbReference>
<keyword evidence="2" id="KW-0560">Oxidoreductase</keyword>
<proteinExistence type="inferred from homology"/>
<evidence type="ECO:0000256" key="1">
    <source>
        <dbReference type="ARBA" id="ARBA00008056"/>
    </source>
</evidence>
<dbReference type="Pfam" id="PF14226">
    <property type="entry name" value="DIOX_N"/>
    <property type="match status" value="1"/>
</dbReference>
<dbReference type="Gene3D" id="2.60.120.330">
    <property type="entry name" value="B-lactam Antibiotic, Isopenicillin N Synthase, Chain"/>
    <property type="match status" value="1"/>
</dbReference>
<dbReference type="GO" id="GO:0016491">
    <property type="term" value="F:oxidoreductase activity"/>
    <property type="evidence" value="ECO:0007669"/>
    <property type="project" value="UniProtKB-KW"/>
</dbReference>
<dbReference type="Proteomes" id="UP000054321">
    <property type="component" value="Unassembled WGS sequence"/>
</dbReference>
<comment type="similarity">
    <text evidence="1 2">Belongs to the iron/ascorbate-dependent oxidoreductase family.</text>
</comment>
<keyword evidence="2" id="KW-0479">Metal-binding</keyword>
<keyword evidence="5" id="KW-1185">Reference proteome</keyword>
<dbReference type="GO" id="GO:0044283">
    <property type="term" value="P:small molecule biosynthetic process"/>
    <property type="evidence" value="ECO:0007669"/>
    <property type="project" value="UniProtKB-ARBA"/>
</dbReference>
<reference evidence="5" key="2">
    <citation type="submission" date="2015-01" db="EMBL/GenBank/DDBJ databases">
        <title>Evolutionary Origins and Diversification of the Mycorrhizal Mutualists.</title>
        <authorList>
            <consortium name="DOE Joint Genome Institute"/>
            <consortium name="Mycorrhizal Genomics Consortium"/>
            <person name="Kohler A."/>
            <person name="Kuo A."/>
            <person name="Nagy L.G."/>
            <person name="Floudas D."/>
            <person name="Copeland A."/>
            <person name="Barry K.W."/>
            <person name="Cichocki N."/>
            <person name="Veneault-Fourrey C."/>
            <person name="LaButti K."/>
            <person name="Lindquist E.A."/>
            <person name="Lipzen A."/>
            <person name="Lundell T."/>
            <person name="Morin E."/>
            <person name="Murat C."/>
            <person name="Riley R."/>
            <person name="Ohm R."/>
            <person name="Sun H."/>
            <person name="Tunlid A."/>
            <person name="Henrissat B."/>
            <person name="Grigoriev I.V."/>
            <person name="Hibbett D.S."/>
            <person name="Martin F."/>
        </authorList>
    </citation>
    <scope>NUCLEOTIDE SEQUENCE [LARGE SCALE GENOMIC DNA]</scope>
    <source>
        <strain evidence="5">Zn</strain>
    </source>
</reference>
<evidence type="ECO:0000313" key="5">
    <source>
        <dbReference type="Proteomes" id="UP000054321"/>
    </source>
</evidence>
<evidence type="ECO:0000259" key="3">
    <source>
        <dbReference type="PROSITE" id="PS51471"/>
    </source>
</evidence>
<dbReference type="AlphaFoldDB" id="A0A0C3G9G5"/>
<name>A0A0C3G9G5_OIDMZ</name>
<dbReference type="InterPro" id="IPR027443">
    <property type="entry name" value="IPNS-like_sf"/>
</dbReference>
<dbReference type="GO" id="GO:0046872">
    <property type="term" value="F:metal ion binding"/>
    <property type="evidence" value="ECO:0007669"/>
    <property type="project" value="UniProtKB-KW"/>
</dbReference>
<dbReference type="PANTHER" id="PTHR47990">
    <property type="entry name" value="2-OXOGLUTARATE (2OG) AND FE(II)-DEPENDENT OXYGENASE SUPERFAMILY PROTEIN-RELATED"/>
    <property type="match status" value="1"/>
</dbReference>
<dbReference type="InterPro" id="IPR005123">
    <property type="entry name" value="Oxoglu/Fe-dep_dioxygenase_dom"/>
</dbReference>
<dbReference type="InterPro" id="IPR050231">
    <property type="entry name" value="Iron_ascorbate_oxido_reductase"/>
</dbReference>
<feature type="domain" description="Fe2OG dioxygenase" evidence="3">
    <location>
        <begin position="160"/>
        <end position="274"/>
    </location>
</feature>